<proteinExistence type="predicted"/>
<organism evidence="3 4">
    <name type="scientific">Hymenobacter polaris</name>
    <dbReference type="NCBI Taxonomy" id="2682546"/>
    <lineage>
        <taxon>Bacteria</taxon>
        <taxon>Pseudomonadati</taxon>
        <taxon>Bacteroidota</taxon>
        <taxon>Cytophagia</taxon>
        <taxon>Cytophagales</taxon>
        <taxon>Hymenobacteraceae</taxon>
        <taxon>Hymenobacter</taxon>
    </lineage>
</organism>
<evidence type="ECO:0000256" key="1">
    <source>
        <dbReference type="SAM" id="SignalP"/>
    </source>
</evidence>
<dbReference type="Gene3D" id="2.120.10.30">
    <property type="entry name" value="TolB, C-terminal domain"/>
    <property type="match status" value="1"/>
</dbReference>
<feature type="chain" id="PRO_5031284180" evidence="1">
    <location>
        <begin position="37"/>
        <end position="538"/>
    </location>
</feature>
<dbReference type="Proteomes" id="UP000559626">
    <property type="component" value="Unassembled WGS sequence"/>
</dbReference>
<dbReference type="NCBIfam" id="TIGR04183">
    <property type="entry name" value="Por_Secre_tail"/>
    <property type="match status" value="1"/>
</dbReference>
<keyword evidence="4" id="KW-1185">Reference proteome</keyword>
<dbReference type="PANTHER" id="PTHR19328:SF53">
    <property type="entry name" value="MEMBRANE PROTEIN"/>
    <property type="match status" value="1"/>
</dbReference>
<dbReference type="InterPro" id="IPR011042">
    <property type="entry name" value="6-blade_b-propeller_TolB-like"/>
</dbReference>
<reference evidence="3 4" key="1">
    <citation type="submission" date="2020-04" db="EMBL/GenBank/DDBJ databases">
        <title>Hymenobacter polaris sp. nov., isolated from Arctic soil.</title>
        <authorList>
            <person name="Dahal R.H."/>
        </authorList>
    </citation>
    <scope>NUCLEOTIDE SEQUENCE [LARGE SCALE GENOMIC DNA]</scope>
    <source>
        <strain evidence="3 4">RP-2-7</strain>
    </source>
</reference>
<protein>
    <submittedName>
        <fullName evidence="3">T9SS type A sorting domain-containing protein</fullName>
    </submittedName>
</protein>
<dbReference type="InterPro" id="IPR054539">
    <property type="entry name" value="Beta-prop_PDH"/>
</dbReference>
<dbReference type="InterPro" id="IPR011041">
    <property type="entry name" value="Quinoprot_gluc/sorb_DH_b-prop"/>
</dbReference>
<sequence length="538" mass="56185">MYTIVVHLYPLRMRRLTYQALSLALAAGLTGPAARAQTLAATSSVALSVPAALASAPFDAPRTVQVPTGWALAVYARVPGARFMALTPDGALLVSQPGAGKISLVRPGSADASPTVTDFATGLRRPHDMVFHTIGSTTYLYVAESNQINRFTYQAGDATAQGRQVIITGLPDDSTPELNGAYAHALKNLALDGNHKLYVSIASTCNVCLSDTQSDPKRAAIYQYEADGTGRRLFAQGLRNAEGLAFIPGTNTLWVTVNGRDNTPYPKQDATGQYGQVLSSYVDNHPPDLFTKVVDGGNYGWPFANPNPDSSTGLDNMPFELDYDMNRDGAVPLSTFTTISKGIQAHSAALGFTFLQGTRFPAAYASGAAVALHGSWNRTAPAGYKVIYFPWNAATQTPGAQADLVTGFVDGGGAWGRPVDVAVDAQGALLISDDQSGTIYKLTAPAAALGARASSSAATIHFYPNPAGSGPATLDLTGLPTGAYQATVLDALGRPVLPPQRVAGGALAPLPLGGLGAGAYLVRVQGEQFSQVLKVTVK</sequence>
<evidence type="ECO:0000259" key="2">
    <source>
        <dbReference type="Pfam" id="PF22807"/>
    </source>
</evidence>
<feature type="domain" description="Pyrroloquinoline quinone-dependent pyranose dehydrogenase beta-propeller" evidence="2">
    <location>
        <begin position="65"/>
        <end position="443"/>
    </location>
</feature>
<gene>
    <name evidence="3" type="ORF">HHL22_12990</name>
</gene>
<dbReference type="Pfam" id="PF22807">
    <property type="entry name" value="TrAA12"/>
    <property type="match status" value="1"/>
</dbReference>
<keyword evidence="1" id="KW-0732">Signal</keyword>
<evidence type="ECO:0000313" key="3">
    <source>
        <dbReference type="EMBL" id="NML66123.1"/>
    </source>
</evidence>
<dbReference type="SUPFAM" id="SSF50952">
    <property type="entry name" value="Soluble quinoprotein glucose dehydrogenase"/>
    <property type="match status" value="1"/>
</dbReference>
<dbReference type="InterPro" id="IPR026444">
    <property type="entry name" value="Secre_tail"/>
</dbReference>
<dbReference type="EMBL" id="JABBGH010000002">
    <property type="protein sequence ID" value="NML66123.1"/>
    <property type="molecule type" value="Genomic_DNA"/>
</dbReference>
<feature type="signal peptide" evidence="1">
    <location>
        <begin position="1"/>
        <end position="36"/>
    </location>
</feature>
<dbReference type="AlphaFoldDB" id="A0A7Y0AEZ4"/>
<comment type="caution">
    <text evidence="3">The sequence shown here is derived from an EMBL/GenBank/DDBJ whole genome shotgun (WGS) entry which is preliminary data.</text>
</comment>
<dbReference type="PANTHER" id="PTHR19328">
    <property type="entry name" value="HEDGEHOG-INTERACTING PROTEIN"/>
    <property type="match status" value="1"/>
</dbReference>
<name>A0A7Y0AEZ4_9BACT</name>
<accession>A0A7Y0AEZ4</accession>
<evidence type="ECO:0000313" key="4">
    <source>
        <dbReference type="Proteomes" id="UP000559626"/>
    </source>
</evidence>